<evidence type="ECO:0000256" key="1">
    <source>
        <dbReference type="SAM" id="SignalP"/>
    </source>
</evidence>
<protein>
    <recommendedName>
        <fullName evidence="4">Carboxypeptidase regulatory-like domain-containing protein</fullName>
    </recommendedName>
</protein>
<feature type="signal peptide" evidence="1">
    <location>
        <begin position="1"/>
        <end position="23"/>
    </location>
</feature>
<dbReference type="EMBL" id="CP037920">
    <property type="protein sequence ID" value="QDT97248.1"/>
    <property type="molecule type" value="Genomic_DNA"/>
</dbReference>
<accession>A0A517VW71</accession>
<evidence type="ECO:0000313" key="3">
    <source>
        <dbReference type="Proteomes" id="UP000318704"/>
    </source>
</evidence>
<proteinExistence type="predicted"/>
<name>A0A517VW71_9PLAN</name>
<dbReference type="RefSeq" id="WP_144985617.1">
    <property type="nucleotide sequence ID" value="NZ_CP037920.1"/>
</dbReference>
<feature type="chain" id="PRO_5021929388" description="Carboxypeptidase regulatory-like domain-containing protein" evidence="1">
    <location>
        <begin position="24"/>
        <end position="149"/>
    </location>
</feature>
<dbReference type="AlphaFoldDB" id="A0A517VW71"/>
<organism evidence="2 3">
    <name type="scientific">Gimesia aquarii</name>
    <dbReference type="NCBI Taxonomy" id="2527964"/>
    <lineage>
        <taxon>Bacteria</taxon>
        <taxon>Pseudomonadati</taxon>
        <taxon>Planctomycetota</taxon>
        <taxon>Planctomycetia</taxon>
        <taxon>Planctomycetales</taxon>
        <taxon>Planctomycetaceae</taxon>
        <taxon>Gimesia</taxon>
    </lineage>
</organism>
<evidence type="ECO:0008006" key="4">
    <source>
        <dbReference type="Google" id="ProtNLM"/>
    </source>
</evidence>
<gene>
    <name evidence="2" type="ORF">V144x_27200</name>
</gene>
<reference evidence="2 3" key="1">
    <citation type="submission" date="2019-03" db="EMBL/GenBank/DDBJ databases">
        <title>Deep-cultivation of Planctomycetes and their phenomic and genomic characterization uncovers novel biology.</title>
        <authorList>
            <person name="Wiegand S."/>
            <person name="Jogler M."/>
            <person name="Boedeker C."/>
            <person name="Pinto D."/>
            <person name="Vollmers J."/>
            <person name="Rivas-Marin E."/>
            <person name="Kohn T."/>
            <person name="Peeters S.H."/>
            <person name="Heuer A."/>
            <person name="Rast P."/>
            <person name="Oberbeckmann S."/>
            <person name="Bunk B."/>
            <person name="Jeske O."/>
            <person name="Meyerdierks A."/>
            <person name="Storesund J.E."/>
            <person name="Kallscheuer N."/>
            <person name="Luecker S."/>
            <person name="Lage O.M."/>
            <person name="Pohl T."/>
            <person name="Merkel B.J."/>
            <person name="Hornburger P."/>
            <person name="Mueller R.-W."/>
            <person name="Bruemmer F."/>
            <person name="Labrenz M."/>
            <person name="Spormann A.M."/>
            <person name="Op den Camp H."/>
            <person name="Overmann J."/>
            <person name="Amann R."/>
            <person name="Jetten M.S.M."/>
            <person name="Mascher T."/>
            <person name="Medema M.H."/>
            <person name="Devos D.P."/>
            <person name="Kaster A.-K."/>
            <person name="Ovreas L."/>
            <person name="Rohde M."/>
            <person name="Galperin M.Y."/>
            <person name="Jogler C."/>
        </authorList>
    </citation>
    <scope>NUCLEOTIDE SEQUENCE [LARGE SCALE GENOMIC DNA]</scope>
    <source>
        <strain evidence="2 3">V144</strain>
    </source>
</reference>
<sequence precursor="true">MRLCCVLPITMCVLLFFSGCSDSGPKVARVTGTVMMDGSPLADAIVSFEPTGPGRPSIGNTDANGYYRLQYTTDLDGALLGTHTVRISTKQFVYNEDVGDDRPRPERVPPKYNIESSLNAIVESGGSEIDFDLNSDGFKPKNLKFEDFE</sequence>
<evidence type="ECO:0000313" key="2">
    <source>
        <dbReference type="EMBL" id="QDT97248.1"/>
    </source>
</evidence>
<dbReference type="KEGG" id="gaw:V144x_27200"/>
<dbReference type="SUPFAM" id="SSF49464">
    <property type="entry name" value="Carboxypeptidase regulatory domain-like"/>
    <property type="match status" value="1"/>
</dbReference>
<dbReference type="Proteomes" id="UP000318704">
    <property type="component" value="Chromosome"/>
</dbReference>
<dbReference type="PROSITE" id="PS51257">
    <property type="entry name" value="PROKAR_LIPOPROTEIN"/>
    <property type="match status" value="1"/>
</dbReference>
<dbReference type="InterPro" id="IPR008969">
    <property type="entry name" value="CarboxyPept-like_regulatory"/>
</dbReference>
<keyword evidence="1" id="KW-0732">Signal</keyword>